<gene>
    <name evidence="15" type="ORF">SLEP1_g21576</name>
</gene>
<evidence type="ECO:0000313" key="16">
    <source>
        <dbReference type="Proteomes" id="UP001054252"/>
    </source>
</evidence>
<dbReference type="Pfam" id="PF00665">
    <property type="entry name" value="rve"/>
    <property type="match status" value="1"/>
</dbReference>
<keyword evidence="6" id="KW-0325">Glycoprotein</keyword>
<evidence type="ECO:0000256" key="6">
    <source>
        <dbReference type="ARBA" id="ARBA00023180"/>
    </source>
</evidence>
<dbReference type="SMART" id="SM00473">
    <property type="entry name" value="PAN_AP"/>
    <property type="match status" value="1"/>
</dbReference>
<evidence type="ECO:0000313" key="15">
    <source>
        <dbReference type="EMBL" id="GKV10172.1"/>
    </source>
</evidence>
<reference evidence="15 16" key="1">
    <citation type="journal article" date="2021" name="Commun. Biol.">
        <title>The genome of Shorea leprosula (Dipterocarpaceae) highlights the ecological relevance of drought in aseasonal tropical rainforests.</title>
        <authorList>
            <person name="Ng K.K.S."/>
            <person name="Kobayashi M.J."/>
            <person name="Fawcett J.A."/>
            <person name="Hatakeyama M."/>
            <person name="Paape T."/>
            <person name="Ng C.H."/>
            <person name="Ang C.C."/>
            <person name="Tnah L.H."/>
            <person name="Lee C.T."/>
            <person name="Nishiyama T."/>
            <person name="Sese J."/>
            <person name="O'Brien M.J."/>
            <person name="Copetti D."/>
            <person name="Mohd Noor M.I."/>
            <person name="Ong R.C."/>
            <person name="Putra M."/>
            <person name="Sireger I.Z."/>
            <person name="Indrioko S."/>
            <person name="Kosugi Y."/>
            <person name="Izuno A."/>
            <person name="Isagi Y."/>
            <person name="Lee S.L."/>
            <person name="Shimizu K.K."/>
        </authorList>
    </citation>
    <scope>NUCLEOTIDE SEQUENCE [LARGE SCALE GENOMIC DNA]</scope>
    <source>
        <strain evidence="15">214</strain>
    </source>
</reference>
<dbReference type="EMBL" id="BPVZ01000031">
    <property type="protein sequence ID" value="GKV10172.1"/>
    <property type="molecule type" value="Genomic_DNA"/>
</dbReference>
<evidence type="ECO:0000256" key="8">
    <source>
        <dbReference type="SAM" id="MobiDB-lite"/>
    </source>
</evidence>
<keyword evidence="9" id="KW-0812">Transmembrane</keyword>
<dbReference type="Pfam" id="PF07727">
    <property type="entry name" value="RVT_2"/>
    <property type="match status" value="1"/>
</dbReference>
<evidence type="ECO:0000256" key="7">
    <source>
        <dbReference type="PROSITE-ProRule" id="PRU00047"/>
    </source>
</evidence>
<dbReference type="InterPro" id="IPR054722">
    <property type="entry name" value="PolX-like_BBD"/>
</dbReference>
<organism evidence="15 16">
    <name type="scientific">Rubroshorea leprosula</name>
    <dbReference type="NCBI Taxonomy" id="152421"/>
    <lineage>
        <taxon>Eukaryota</taxon>
        <taxon>Viridiplantae</taxon>
        <taxon>Streptophyta</taxon>
        <taxon>Embryophyta</taxon>
        <taxon>Tracheophyta</taxon>
        <taxon>Spermatophyta</taxon>
        <taxon>Magnoliopsida</taxon>
        <taxon>eudicotyledons</taxon>
        <taxon>Gunneridae</taxon>
        <taxon>Pentapetalae</taxon>
        <taxon>rosids</taxon>
        <taxon>malvids</taxon>
        <taxon>Malvales</taxon>
        <taxon>Dipterocarpaceae</taxon>
        <taxon>Rubroshorea</taxon>
    </lineage>
</organism>
<keyword evidence="7" id="KW-0862">Zinc</keyword>
<dbReference type="CDD" id="cd00028">
    <property type="entry name" value="B_lectin"/>
    <property type="match status" value="1"/>
</dbReference>
<feature type="domain" description="CCHC-type" evidence="11">
    <location>
        <begin position="566"/>
        <end position="579"/>
    </location>
</feature>
<accession>A0AAV5JF56</accession>
<keyword evidence="1" id="KW-0645">Protease</keyword>
<dbReference type="GO" id="GO:0006508">
    <property type="term" value="P:proteolysis"/>
    <property type="evidence" value="ECO:0007669"/>
    <property type="project" value="UniProtKB-KW"/>
</dbReference>
<feature type="signal peptide" evidence="10">
    <location>
        <begin position="1"/>
        <end position="23"/>
    </location>
</feature>
<dbReference type="InterPro" id="IPR001878">
    <property type="entry name" value="Znf_CCHC"/>
</dbReference>
<dbReference type="InterPro" id="IPR001584">
    <property type="entry name" value="Integrase_cat-core"/>
</dbReference>
<feature type="transmembrane region" description="Helical" evidence="9">
    <location>
        <begin position="399"/>
        <end position="424"/>
    </location>
</feature>
<dbReference type="GO" id="GO:0015074">
    <property type="term" value="P:DNA integration"/>
    <property type="evidence" value="ECO:0007669"/>
    <property type="project" value="InterPro"/>
</dbReference>
<dbReference type="SUPFAM" id="SSF51110">
    <property type="entry name" value="alpha-D-mannose-specific plant lectins"/>
    <property type="match status" value="1"/>
</dbReference>
<dbReference type="InterPro" id="IPR036397">
    <property type="entry name" value="RNaseH_sf"/>
</dbReference>
<proteinExistence type="predicted"/>
<dbReference type="GO" id="GO:0008233">
    <property type="term" value="F:peptidase activity"/>
    <property type="evidence" value="ECO:0007669"/>
    <property type="project" value="UniProtKB-KW"/>
</dbReference>
<dbReference type="PROSITE" id="PS50948">
    <property type="entry name" value="PAN"/>
    <property type="match status" value="1"/>
</dbReference>
<evidence type="ECO:0000259" key="11">
    <source>
        <dbReference type="PROSITE" id="PS50158"/>
    </source>
</evidence>
<dbReference type="CDD" id="cd09272">
    <property type="entry name" value="RNase_HI_RT_Ty1"/>
    <property type="match status" value="1"/>
</dbReference>
<keyword evidence="4" id="KW-0378">Hydrolase</keyword>
<sequence>MDGRGRSLVLLCLSCLLIPACSTTNTLERGEQLRYGELLNSSNGLFTLGFLRFNEASDKSFLGIWYNGYISNSEVDVRHEPVWIANRNNPIFNGSGILSVNHNGCLQILSGEREFIALYSTRDAIQARATLRSDGNFVLQQLNSDGSVKGDLWQSFDYPTDTLLPGMKLGFNMKTRLNWTLTSMRSHNSPASGSFTLGVDPNDTKQLVILRRDDVYWRSGPWQRSSSGFPHLESFQGLGYYFSFTQNRYETYFNVTADHALVVFLKLRKKDLHSYDVLAIYTDGTRQSLVSCTNQHNSFITVGCTKQNLPECRHTMLDYDYISSDDISMSSPGYRFSDSENLTLEDCKVKCLLNCSCLAFAATNDEDDTGCEIWVSRAFSEQTYNGRTIYMLPSKGNKWWLWLTIVVGGMMIIPTLFSVCYIIWKNFTLNGDENINQRTLIKELEGSDAPSISFGKPKRHKKDRNELHVFSFESIGLWLLNTLPNSWETFRVSWTNAAPNGAMTMEYAKTGVLNEEVRRINQAASSSTLQSDVLVIEDRGRSKTKGQGGRDKSRSKSRPKYKDLECHHCGKKGHIKKYCFQLKKEMRQGKKKDDDNENHVTAAIDEDLLFVGDENVINFASHETSWVMDSGAAYHVTHKKEFFTSYTSGDFGVLKMGDDGQTKVIGMGTVCLQTNNGTKLVLKDVEHAPDIRLNLIFAGKLDDDGYCSSFSDGQWKLTNGSLVVARGSKSSNLYLMQSSIAGGSVNVVGKDESLELWHKRLSHMSVRSYGGALYFVTFIDDHSRKLWVYPLKTKDQVLGVFNQFQALVERQTGKKWKCIRIENGGEYSKPFDNYCKEQGIRHQKTPPKTPQLNGLAERMNRTLMERVRCLLAEAKLPRTFWAEALNIVAHVINLSPTIALDNDVPDRVWYGKDVSYDNLRVFGCKAFVHVPKDERSKLDAKTRQCIFIGYGQDEFGYQLGDPVDKKLVRSCDVAFFEDQTIEDIDKAEKISLQSNESLVDFRPVVETMVPNAVENHLQNDEVQDDIHDEAMESEQKMEWLKAMKDEMKSLLDNHTFDLVKLPKNRKALKNRWVYRVKHEYGTLVPRYKARLVVKGFSQRKGVDFSEIFAPVVKMSSIRVVLGLAACLDLEVEQTDVKTAFLHGDLDEEIYMEQLEGFKVKGKENFLCKLKKSLYGLKQALKQCRDRAFRKLWLSQEKYIERVLQRFEMDKVKVVSTPLVIHFKLGKNQCPSNDDEKEDRQMVPYASVVSSLMYAMVCIRPDIAHAVGYTDSDMAGDIDTRKSTSGYLITFARGAVSWQLRLQRCVALSTIEAEFIATVEACKELLWMKRFTQELGLAQKRSEHIDVRYHWIRDVLDSKLLELQKIHIDENGSDMMTKALPRGKFEACCLIAGMAISST</sequence>
<name>A0AAV5JF56_9ROSI</name>
<dbReference type="Gene3D" id="3.30.420.10">
    <property type="entry name" value="Ribonuclease H-like superfamily/Ribonuclease H"/>
    <property type="match status" value="1"/>
</dbReference>
<keyword evidence="5" id="KW-1015">Disulfide bond</keyword>
<evidence type="ECO:0000256" key="2">
    <source>
        <dbReference type="ARBA" id="ARBA00022723"/>
    </source>
</evidence>
<dbReference type="SUPFAM" id="SSF53098">
    <property type="entry name" value="Ribonuclease H-like"/>
    <property type="match status" value="1"/>
</dbReference>
<evidence type="ECO:0000259" key="13">
    <source>
        <dbReference type="PROSITE" id="PS50948"/>
    </source>
</evidence>
<keyword evidence="9" id="KW-1133">Transmembrane helix</keyword>
<feature type="domain" description="Integrase catalytic" evidence="14">
    <location>
        <begin position="748"/>
        <end position="913"/>
    </location>
</feature>
<dbReference type="PROSITE" id="PS50994">
    <property type="entry name" value="INTEGRASE"/>
    <property type="match status" value="1"/>
</dbReference>
<feature type="domain" description="Apple" evidence="13">
    <location>
        <begin position="312"/>
        <end position="395"/>
    </location>
</feature>
<evidence type="ECO:0000256" key="9">
    <source>
        <dbReference type="SAM" id="Phobius"/>
    </source>
</evidence>
<dbReference type="Pfam" id="PF22936">
    <property type="entry name" value="Pol_BBD"/>
    <property type="match status" value="1"/>
</dbReference>
<feature type="chain" id="PRO_5043629975" evidence="10">
    <location>
        <begin position="24"/>
        <end position="1398"/>
    </location>
</feature>
<feature type="compositionally biased region" description="Basic and acidic residues" evidence="8">
    <location>
        <begin position="548"/>
        <end position="561"/>
    </location>
</feature>
<evidence type="ECO:0000256" key="5">
    <source>
        <dbReference type="ARBA" id="ARBA00023157"/>
    </source>
</evidence>
<evidence type="ECO:0000259" key="12">
    <source>
        <dbReference type="PROSITE" id="PS50927"/>
    </source>
</evidence>
<dbReference type="InterPro" id="IPR013103">
    <property type="entry name" value="RVT_2"/>
</dbReference>
<dbReference type="PANTHER" id="PTHR42648">
    <property type="entry name" value="TRANSPOSASE, PUTATIVE-RELATED"/>
    <property type="match status" value="1"/>
</dbReference>
<keyword evidence="3 10" id="KW-0732">Signal</keyword>
<feature type="region of interest" description="Disordered" evidence="8">
    <location>
        <begin position="535"/>
        <end position="561"/>
    </location>
</feature>
<keyword evidence="2" id="KW-0479">Metal-binding</keyword>
<dbReference type="Pfam" id="PF08276">
    <property type="entry name" value="PAN_2"/>
    <property type="match status" value="1"/>
</dbReference>
<dbReference type="SMART" id="SM00108">
    <property type="entry name" value="B_lectin"/>
    <property type="match status" value="1"/>
</dbReference>
<keyword evidence="7" id="KW-0863">Zinc-finger</keyword>
<dbReference type="GO" id="GO:0008270">
    <property type="term" value="F:zinc ion binding"/>
    <property type="evidence" value="ECO:0007669"/>
    <property type="project" value="UniProtKB-KW"/>
</dbReference>
<keyword evidence="9" id="KW-0472">Membrane</keyword>
<dbReference type="Pfam" id="PF25597">
    <property type="entry name" value="SH3_retrovirus"/>
    <property type="match status" value="1"/>
</dbReference>
<evidence type="ECO:0000259" key="14">
    <source>
        <dbReference type="PROSITE" id="PS50994"/>
    </source>
</evidence>
<dbReference type="InterPro" id="IPR036426">
    <property type="entry name" value="Bulb-type_lectin_dom_sf"/>
</dbReference>
<dbReference type="InterPro" id="IPR001480">
    <property type="entry name" value="Bulb-type_lectin_dom"/>
</dbReference>
<dbReference type="PROSITE" id="PS50927">
    <property type="entry name" value="BULB_LECTIN"/>
    <property type="match status" value="1"/>
</dbReference>
<dbReference type="PROSITE" id="PS50158">
    <property type="entry name" value="ZF_CCHC"/>
    <property type="match status" value="1"/>
</dbReference>
<feature type="domain" description="Bulb-type lectin" evidence="12">
    <location>
        <begin position="24"/>
        <end position="152"/>
    </location>
</feature>
<dbReference type="InterPro" id="IPR003609">
    <property type="entry name" value="Pan_app"/>
</dbReference>
<dbReference type="InterPro" id="IPR039537">
    <property type="entry name" value="Retrotran_Ty1/copia-like"/>
</dbReference>
<evidence type="ECO:0000256" key="10">
    <source>
        <dbReference type="SAM" id="SignalP"/>
    </source>
</evidence>
<dbReference type="GO" id="GO:0003676">
    <property type="term" value="F:nucleic acid binding"/>
    <property type="evidence" value="ECO:0007669"/>
    <property type="project" value="InterPro"/>
</dbReference>
<dbReference type="PANTHER" id="PTHR42648:SF28">
    <property type="entry name" value="TRANSPOSON-ENCODED PROTEIN WITH RIBONUCLEASE H-LIKE AND RETROVIRUS ZINC FINGER-LIKE DOMAINS"/>
    <property type="match status" value="1"/>
</dbReference>
<protein>
    <submittedName>
        <fullName evidence="15">Uncharacterized protein</fullName>
    </submittedName>
</protein>
<dbReference type="InterPro" id="IPR057670">
    <property type="entry name" value="SH3_retrovirus"/>
</dbReference>
<evidence type="ECO:0000256" key="4">
    <source>
        <dbReference type="ARBA" id="ARBA00022801"/>
    </source>
</evidence>
<keyword evidence="16" id="KW-1185">Reference proteome</keyword>
<dbReference type="Gene3D" id="2.90.10.10">
    <property type="entry name" value="Bulb-type lectin domain"/>
    <property type="match status" value="1"/>
</dbReference>
<dbReference type="InterPro" id="IPR012337">
    <property type="entry name" value="RNaseH-like_sf"/>
</dbReference>
<dbReference type="Proteomes" id="UP001054252">
    <property type="component" value="Unassembled WGS sequence"/>
</dbReference>
<evidence type="ECO:0000256" key="3">
    <source>
        <dbReference type="ARBA" id="ARBA00022729"/>
    </source>
</evidence>
<evidence type="ECO:0000256" key="1">
    <source>
        <dbReference type="ARBA" id="ARBA00022670"/>
    </source>
</evidence>
<dbReference type="Pfam" id="PF01453">
    <property type="entry name" value="B_lectin"/>
    <property type="match status" value="1"/>
</dbReference>
<comment type="caution">
    <text evidence="15">The sequence shown here is derived from an EMBL/GenBank/DDBJ whole genome shotgun (WGS) entry which is preliminary data.</text>
</comment>